<feature type="compositionally biased region" description="Basic and acidic residues" evidence="1">
    <location>
        <begin position="68"/>
        <end position="83"/>
    </location>
</feature>
<name>A0A915HS10_ROMCU</name>
<organism evidence="2 3">
    <name type="scientific">Romanomermis culicivorax</name>
    <name type="common">Nematode worm</name>
    <dbReference type="NCBI Taxonomy" id="13658"/>
    <lineage>
        <taxon>Eukaryota</taxon>
        <taxon>Metazoa</taxon>
        <taxon>Ecdysozoa</taxon>
        <taxon>Nematoda</taxon>
        <taxon>Enoplea</taxon>
        <taxon>Dorylaimia</taxon>
        <taxon>Mermithida</taxon>
        <taxon>Mermithoidea</taxon>
        <taxon>Mermithidae</taxon>
        <taxon>Romanomermis</taxon>
    </lineage>
</organism>
<keyword evidence="2" id="KW-1185">Reference proteome</keyword>
<sequence>MEILSEDPAILNTQQEDPAGMNTQQRRIGVPQISQNATTDKPSTRRTPPPSTTRAERDRTPSKRTTHRRELHDRKKARKEAEKSSQATSTPKPKIP</sequence>
<evidence type="ECO:0000313" key="3">
    <source>
        <dbReference type="WBParaSite" id="nRc.2.0.1.t04529-RA"/>
    </source>
</evidence>
<feature type="compositionally biased region" description="Polar residues" evidence="1">
    <location>
        <begin position="84"/>
        <end position="96"/>
    </location>
</feature>
<reference evidence="3" key="1">
    <citation type="submission" date="2022-11" db="UniProtKB">
        <authorList>
            <consortium name="WormBaseParasite"/>
        </authorList>
    </citation>
    <scope>IDENTIFICATION</scope>
</reference>
<evidence type="ECO:0000256" key="1">
    <source>
        <dbReference type="SAM" id="MobiDB-lite"/>
    </source>
</evidence>
<dbReference type="WBParaSite" id="nRc.2.0.1.t04529-RA">
    <property type="protein sequence ID" value="nRc.2.0.1.t04529-RA"/>
    <property type="gene ID" value="nRc.2.0.1.g04529"/>
</dbReference>
<protein>
    <submittedName>
        <fullName evidence="3">Uncharacterized protein</fullName>
    </submittedName>
</protein>
<dbReference type="Proteomes" id="UP000887565">
    <property type="component" value="Unplaced"/>
</dbReference>
<feature type="compositionally biased region" description="Polar residues" evidence="1">
    <location>
        <begin position="11"/>
        <end position="41"/>
    </location>
</feature>
<feature type="region of interest" description="Disordered" evidence="1">
    <location>
        <begin position="1"/>
        <end position="96"/>
    </location>
</feature>
<proteinExistence type="predicted"/>
<accession>A0A915HS10</accession>
<evidence type="ECO:0000313" key="2">
    <source>
        <dbReference type="Proteomes" id="UP000887565"/>
    </source>
</evidence>
<dbReference type="AlphaFoldDB" id="A0A915HS10"/>